<dbReference type="InterPro" id="IPR014756">
    <property type="entry name" value="Ig_E-set"/>
</dbReference>
<name>A0ABQ3UZ80_9CHLR</name>
<evidence type="ECO:0000313" key="6">
    <source>
        <dbReference type="EMBL" id="GHO57665.1"/>
    </source>
</evidence>
<reference evidence="6 7" key="1">
    <citation type="journal article" date="2021" name="Int. J. Syst. Evol. Microbiol.">
        <title>Reticulibacter mediterranei gen. nov., sp. nov., within the new family Reticulibacteraceae fam. nov., and Ktedonospora formicarum gen. nov., sp. nov., Ktedonobacter robiniae sp. nov., Dictyobacter formicarum sp. nov. and Dictyobacter arantiisoli sp. nov., belonging to the class Ktedonobacteria.</title>
        <authorList>
            <person name="Yabe S."/>
            <person name="Zheng Y."/>
            <person name="Wang C.M."/>
            <person name="Sakai Y."/>
            <person name="Abe K."/>
            <person name="Yokota A."/>
            <person name="Donadio S."/>
            <person name="Cavaletti L."/>
            <person name="Monciardini P."/>
        </authorList>
    </citation>
    <scope>NUCLEOTIDE SEQUENCE [LARGE SCALE GENOMIC DNA]</scope>
    <source>
        <strain evidence="6 7">SOSP1-30</strain>
    </source>
</reference>
<dbReference type="InterPro" id="IPR050583">
    <property type="entry name" value="Mycobacterial_A85_antigen"/>
</dbReference>
<sequence length="272" mass="30906">MEAQQTQASPRITSLQQQILSGNTAALLAFWQEITQQGAPLMEAIEGDDKHALVTFLWRDSGDTHNVVIWGGPAGLDHPEDHQMTRLLNTDLWYKTYRIQTDLRGVYTFSINASLTHQESGDFGTHFIPDPLNPKQFVAHKDEEKPDSQEVVFSILELSNAPAQTWIVPHPDGAKGKLHAHRLRSQILDNERRIWVYTPADYIERSEPYRLLLLFDGWAYIGCIPTPTILDNLVREGMIPRWSRSSLITQMMRHGIASCPVTNPLLIFSLRS</sequence>
<dbReference type="InterPro" id="IPR029058">
    <property type="entry name" value="AB_hydrolase_fold"/>
</dbReference>
<dbReference type="Pfam" id="PF11806">
    <property type="entry name" value="Enterochelin_N"/>
    <property type="match status" value="1"/>
</dbReference>
<dbReference type="PANTHER" id="PTHR48098:SF3">
    <property type="entry name" value="IRON(III) ENTEROBACTIN ESTERASE"/>
    <property type="match status" value="1"/>
</dbReference>
<organism evidence="6 7">
    <name type="scientific">Ktedonobacter robiniae</name>
    <dbReference type="NCBI Taxonomy" id="2778365"/>
    <lineage>
        <taxon>Bacteria</taxon>
        <taxon>Bacillati</taxon>
        <taxon>Chloroflexota</taxon>
        <taxon>Ktedonobacteria</taxon>
        <taxon>Ktedonobacterales</taxon>
        <taxon>Ktedonobacteraceae</taxon>
        <taxon>Ktedonobacter</taxon>
    </lineage>
</organism>
<keyword evidence="2" id="KW-0963">Cytoplasm</keyword>
<keyword evidence="7" id="KW-1185">Reference proteome</keyword>
<keyword evidence="3" id="KW-0378">Hydrolase</keyword>
<evidence type="ECO:0000259" key="5">
    <source>
        <dbReference type="Pfam" id="PF11806"/>
    </source>
</evidence>
<evidence type="ECO:0000256" key="4">
    <source>
        <dbReference type="ARBA" id="ARBA00024201"/>
    </source>
</evidence>
<accession>A0ABQ3UZ80</accession>
<dbReference type="RefSeq" id="WP_236038500.1">
    <property type="nucleotide sequence ID" value="NZ_BNJG01000002.1"/>
</dbReference>
<gene>
    <name evidence="6" type="ORF">KSB_61400</name>
</gene>
<evidence type="ECO:0000313" key="7">
    <source>
        <dbReference type="Proteomes" id="UP000654345"/>
    </source>
</evidence>
<comment type="similarity">
    <text evidence="4">Belongs to the Fes family.</text>
</comment>
<dbReference type="SUPFAM" id="SSF53474">
    <property type="entry name" value="alpha/beta-Hydrolases"/>
    <property type="match status" value="1"/>
</dbReference>
<dbReference type="Gene3D" id="3.40.50.1820">
    <property type="entry name" value="alpha/beta hydrolase"/>
    <property type="match status" value="1"/>
</dbReference>
<dbReference type="InterPro" id="IPR021764">
    <property type="entry name" value="Enterochelin_esterase_N"/>
</dbReference>
<dbReference type="Proteomes" id="UP000654345">
    <property type="component" value="Unassembled WGS sequence"/>
</dbReference>
<dbReference type="InterPro" id="IPR013783">
    <property type="entry name" value="Ig-like_fold"/>
</dbReference>
<dbReference type="EMBL" id="BNJG01000002">
    <property type="protein sequence ID" value="GHO57665.1"/>
    <property type="molecule type" value="Genomic_DNA"/>
</dbReference>
<evidence type="ECO:0000256" key="1">
    <source>
        <dbReference type="ARBA" id="ARBA00004496"/>
    </source>
</evidence>
<evidence type="ECO:0000256" key="3">
    <source>
        <dbReference type="ARBA" id="ARBA00022801"/>
    </source>
</evidence>
<comment type="subcellular location">
    <subcellularLocation>
        <location evidence="1">Cytoplasm</location>
    </subcellularLocation>
</comment>
<protein>
    <recommendedName>
        <fullName evidence="5">Enterochelin esterase N-terminal domain-containing protein</fullName>
    </recommendedName>
</protein>
<evidence type="ECO:0000256" key="2">
    <source>
        <dbReference type="ARBA" id="ARBA00022490"/>
    </source>
</evidence>
<comment type="caution">
    <text evidence="6">The sequence shown here is derived from an EMBL/GenBank/DDBJ whole genome shotgun (WGS) entry which is preliminary data.</text>
</comment>
<dbReference type="SUPFAM" id="SSF81296">
    <property type="entry name" value="E set domains"/>
    <property type="match status" value="1"/>
</dbReference>
<dbReference type="PANTHER" id="PTHR48098">
    <property type="entry name" value="ENTEROCHELIN ESTERASE-RELATED"/>
    <property type="match status" value="1"/>
</dbReference>
<dbReference type="Gene3D" id="2.60.40.10">
    <property type="entry name" value="Immunoglobulins"/>
    <property type="match status" value="1"/>
</dbReference>
<proteinExistence type="inferred from homology"/>
<feature type="domain" description="Enterochelin esterase N-terminal" evidence="5">
    <location>
        <begin position="54"/>
        <end position="166"/>
    </location>
</feature>